<evidence type="ECO:0000313" key="2">
    <source>
        <dbReference type="Proteomes" id="UP000005237"/>
    </source>
</evidence>
<dbReference type="Proteomes" id="UP000005237">
    <property type="component" value="Unassembled WGS sequence"/>
</dbReference>
<dbReference type="AlphaFoldDB" id="A0A8R1DQK9"/>
<reference evidence="2" key="1">
    <citation type="submission" date="2010-08" db="EMBL/GenBank/DDBJ databases">
        <authorList>
            <consortium name="Caenorhabditis japonica Sequencing Consortium"/>
            <person name="Wilson R.K."/>
        </authorList>
    </citation>
    <scope>NUCLEOTIDE SEQUENCE [LARGE SCALE GENOMIC DNA]</scope>
    <source>
        <strain evidence="2">DF5081</strain>
    </source>
</reference>
<reference evidence="1" key="2">
    <citation type="submission" date="2022-06" db="UniProtKB">
        <authorList>
            <consortium name="EnsemblMetazoa"/>
        </authorList>
    </citation>
    <scope>IDENTIFICATION</scope>
    <source>
        <strain evidence="1">DF5081</strain>
    </source>
</reference>
<accession>A0A8R1DQK9</accession>
<dbReference type="SUPFAM" id="SSF81631">
    <property type="entry name" value="PAP/OAS1 substrate-binding domain"/>
    <property type="match status" value="1"/>
</dbReference>
<protein>
    <submittedName>
        <fullName evidence="1">Uncharacterized protein</fullName>
    </submittedName>
</protein>
<keyword evidence="2" id="KW-1185">Reference proteome</keyword>
<dbReference type="EnsemblMetazoa" id="CJA08315.1">
    <property type="protein sequence ID" value="CJA08315.1"/>
    <property type="gene ID" value="WBGene00127518"/>
</dbReference>
<name>A0A8R1DQK9_CAEJA</name>
<proteinExistence type="predicted"/>
<evidence type="ECO:0000313" key="1">
    <source>
        <dbReference type="EnsemblMetazoa" id="CJA08315.1"/>
    </source>
</evidence>
<organism evidence="1 2">
    <name type="scientific">Caenorhabditis japonica</name>
    <dbReference type="NCBI Taxonomy" id="281687"/>
    <lineage>
        <taxon>Eukaryota</taxon>
        <taxon>Metazoa</taxon>
        <taxon>Ecdysozoa</taxon>
        <taxon>Nematoda</taxon>
        <taxon>Chromadorea</taxon>
        <taxon>Rhabditida</taxon>
        <taxon>Rhabditina</taxon>
        <taxon>Rhabditomorpha</taxon>
        <taxon>Rhabditoidea</taxon>
        <taxon>Rhabditidae</taxon>
        <taxon>Peloderinae</taxon>
        <taxon>Caenorhabditis</taxon>
    </lineage>
</organism>
<sequence>MMFVHFFKHYNLLPAVLNDFDHLEDSMSSLSISSKRNNKNISLGILYFLFLDYYLDVVSLEKDYLEISSGKVIEKLSIGLTNLNILSISDIFDDHIPGERVNDTLLFKRILKAAFVNIFKYLNNRTGDLLNDLRVIPFRPRIEL</sequence>